<dbReference type="AlphaFoldDB" id="A0AAW2LLV7"/>
<dbReference type="EMBL" id="JACGWJ010000024">
    <property type="protein sequence ID" value="KAL0320135.1"/>
    <property type="molecule type" value="Genomic_DNA"/>
</dbReference>
<name>A0AAW2LLV7_SESRA</name>
<reference evidence="1" key="1">
    <citation type="submission" date="2020-06" db="EMBL/GenBank/DDBJ databases">
        <authorList>
            <person name="Li T."/>
            <person name="Hu X."/>
            <person name="Zhang T."/>
            <person name="Song X."/>
            <person name="Zhang H."/>
            <person name="Dai N."/>
            <person name="Sheng W."/>
            <person name="Hou X."/>
            <person name="Wei L."/>
        </authorList>
    </citation>
    <scope>NUCLEOTIDE SEQUENCE</scope>
    <source>
        <strain evidence="1">G02</strain>
        <tissue evidence="1">Leaf</tissue>
    </source>
</reference>
<sequence length="86" mass="10036">MLAREEIMWKQRGKAQWLKEGDRNTQYFHARASARRPKNSISRLRNEEGVWCDSVEDIQQIILGYFTGLFQSSCPSEEAMDDVLRG</sequence>
<protein>
    <submittedName>
        <fullName evidence="1">Uncharacterized protein</fullName>
    </submittedName>
</protein>
<proteinExistence type="predicted"/>
<gene>
    <name evidence="1" type="ORF">Sradi_5275000</name>
</gene>
<reference evidence="1" key="2">
    <citation type="journal article" date="2024" name="Plant">
        <title>Genomic evolution and insights into agronomic trait innovations of Sesamum species.</title>
        <authorList>
            <person name="Miao H."/>
            <person name="Wang L."/>
            <person name="Qu L."/>
            <person name="Liu H."/>
            <person name="Sun Y."/>
            <person name="Le M."/>
            <person name="Wang Q."/>
            <person name="Wei S."/>
            <person name="Zheng Y."/>
            <person name="Lin W."/>
            <person name="Duan Y."/>
            <person name="Cao H."/>
            <person name="Xiong S."/>
            <person name="Wang X."/>
            <person name="Wei L."/>
            <person name="Li C."/>
            <person name="Ma Q."/>
            <person name="Ju M."/>
            <person name="Zhao R."/>
            <person name="Li G."/>
            <person name="Mu C."/>
            <person name="Tian Q."/>
            <person name="Mei H."/>
            <person name="Zhang T."/>
            <person name="Gao T."/>
            <person name="Zhang H."/>
        </authorList>
    </citation>
    <scope>NUCLEOTIDE SEQUENCE</scope>
    <source>
        <strain evidence="1">G02</strain>
    </source>
</reference>
<accession>A0AAW2LLV7</accession>
<comment type="caution">
    <text evidence="1">The sequence shown here is derived from an EMBL/GenBank/DDBJ whole genome shotgun (WGS) entry which is preliminary data.</text>
</comment>
<evidence type="ECO:0000313" key="1">
    <source>
        <dbReference type="EMBL" id="KAL0320135.1"/>
    </source>
</evidence>
<organism evidence="1">
    <name type="scientific">Sesamum radiatum</name>
    <name type="common">Black benniseed</name>
    <dbReference type="NCBI Taxonomy" id="300843"/>
    <lineage>
        <taxon>Eukaryota</taxon>
        <taxon>Viridiplantae</taxon>
        <taxon>Streptophyta</taxon>
        <taxon>Embryophyta</taxon>
        <taxon>Tracheophyta</taxon>
        <taxon>Spermatophyta</taxon>
        <taxon>Magnoliopsida</taxon>
        <taxon>eudicotyledons</taxon>
        <taxon>Gunneridae</taxon>
        <taxon>Pentapetalae</taxon>
        <taxon>asterids</taxon>
        <taxon>lamiids</taxon>
        <taxon>Lamiales</taxon>
        <taxon>Pedaliaceae</taxon>
        <taxon>Sesamum</taxon>
    </lineage>
</organism>